<feature type="compositionally biased region" description="Low complexity" evidence="1">
    <location>
        <begin position="202"/>
        <end position="213"/>
    </location>
</feature>
<comment type="caution">
    <text evidence="5">The sequence shown here is derived from an EMBL/GenBank/DDBJ whole genome shotgun (WGS) entry which is preliminary data.</text>
</comment>
<gene>
    <name evidence="5" type="ORF">HPB51_021773</name>
</gene>
<protein>
    <recommendedName>
        <fullName evidence="7">Endoplasmic reticulum aminopeptidase 2</fullName>
    </recommendedName>
</protein>
<dbReference type="GO" id="GO:0006508">
    <property type="term" value="P:proteolysis"/>
    <property type="evidence" value="ECO:0007669"/>
    <property type="project" value="TreeGrafter"/>
</dbReference>
<dbReference type="GO" id="GO:0070006">
    <property type="term" value="F:metalloaminopeptidase activity"/>
    <property type="evidence" value="ECO:0007669"/>
    <property type="project" value="TreeGrafter"/>
</dbReference>
<reference evidence="5" key="1">
    <citation type="journal article" date="2020" name="Cell">
        <title>Large-Scale Comparative Analyses of Tick Genomes Elucidate Their Genetic Diversity and Vector Capacities.</title>
        <authorList>
            <consortium name="Tick Genome and Microbiome Consortium (TIGMIC)"/>
            <person name="Jia N."/>
            <person name="Wang J."/>
            <person name="Shi W."/>
            <person name="Du L."/>
            <person name="Sun Y."/>
            <person name="Zhan W."/>
            <person name="Jiang J.F."/>
            <person name="Wang Q."/>
            <person name="Zhang B."/>
            <person name="Ji P."/>
            <person name="Bell-Sakyi L."/>
            <person name="Cui X.M."/>
            <person name="Yuan T.T."/>
            <person name="Jiang B.G."/>
            <person name="Yang W.F."/>
            <person name="Lam T.T."/>
            <person name="Chang Q.C."/>
            <person name="Ding S.J."/>
            <person name="Wang X.J."/>
            <person name="Zhu J.G."/>
            <person name="Ruan X.D."/>
            <person name="Zhao L."/>
            <person name="Wei J.T."/>
            <person name="Ye R.Z."/>
            <person name="Que T.C."/>
            <person name="Du C.H."/>
            <person name="Zhou Y.H."/>
            <person name="Cheng J.X."/>
            <person name="Dai P.F."/>
            <person name="Guo W.B."/>
            <person name="Han X.H."/>
            <person name="Huang E.J."/>
            <person name="Li L.F."/>
            <person name="Wei W."/>
            <person name="Gao Y.C."/>
            <person name="Liu J.Z."/>
            <person name="Shao H.Z."/>
            <person name="Wang X."/>
            <person name="Wang C.C."/>
            <person name="Yang T.C."/>
            <person name="Huo Q.B."/>
            <person name="Li W."/>
            <person name="Chen H.Y."/>
            <person name="Chen S.E."/>
            <person name="Zhou L.G."/>
            <person name="Ni X.B."/>
            <person name="Tian J.H."/>
            <person name="Sheng Y."/>
            <person name="Liu T."/>
            <person name="Pan Y.S."/>
            <person name="Xia L.Y."/>
            <person name="Li J."/>
            <person name="Zhao F."/>
            <person name="Cao W.C."/>
        </authorList>
    </citation>
    <scope>NUCLEOTIDE SEQUENCE</scope>
    <source>
        <strain evidence="5">Rmic-2018</strain>
    </source>
</reference>
<keyword evidence="2" id="KW-0472">Membrane</keyword>
<dbReference type="InterPro" id="IPR014782">
    <property type="entry name" value="Peptidase_M1_dom"/>
</dbReference>
<keyword evidence="2" id="KW-0812">Transmembrane</keyword>
<dbReference type="GO" id="GO:0042277">
    <property type="term" value="F:peptide binding"/>
    <property type="evidence" value="ECO:0007669"/>
    <property type="project" value="TreeGrafter"/>
</dbReference>
<dbReference type="GO" id="GO:0008270">
    <property type="term" value="F:zinc ion binding"/>
    <property type="evidence" value="ECO:0007669"/>
    <property type="project" value="InterPro"/>
</dbReference>
<dbReference type="Gene3D" id="2.60.40.1730">
    <property type="entry name" value="tricorn interacting facor f3 domain"/>
    <property type="match status" value="1"/>
</dbReference>
<dbReference type="InterPro" id="IPR045357">
    <property type="entry name" value="Aminopeptidase_N-like_N"/>
</dbReference>
<feature type="compositionally biased region" description="Low complexity" evidence="1">
    <location>
        <begin position="104"/>
        <end position="118"/>
    </location>
</feature>
<reference evidence="5" key="2">
    <citation type="submission" date="2021-09" db="EMBL/GenBank/DDBJ databases">
        <authorList>
            <person name="Jia N."/>
            <person name="Wang J."/>
            <person name="Shi W."/>
            <person name="Du L."/>
            <person name="Sun Y."/>
            <person name="Zhan W."/>
            <person name="Jiang J."/>
            <person name="Wang Q."/>
            <person name="Zhang B."/>
            <person name="Ji P."/>
            <person name="Sakyi L.B."/>
            <person name="Cui X."/>
            <person name="Yuan T."/>
            <person name="Jiang B."/>
            <person name="Yang W."/>
            <person name="Lam T.T.-Y."/>
            <person name="Chang Q."/>
            <person name="Ding S."/>
            <person name="Wang X."/>
            <person name="Zhu J."/>
            <person name="Ruan X."/>
            <person name="Zhao L."/>
            <person name="Wei J."/>
            <person name="Que T."/>
            <person name="Du C."/>
            <person name="Cheng J."/>
            <person name="Dai P."/>
            <person name="Han X."/>
            <person name="Huang E."/>
            <person name="Gao Y."/>
            <person name="Liu J."/>
            <person name="Shao H."/>
            <person name="Ye R."/>
            <person name="Li L."/>
            <person name="Wei W."/>
            <person name="Wang X."/>
            <person name="Wang C."/>
            <person name="Huo Q."/>
            <person name="Li W."/>
            <person name="Guo W."/>
            <person name="Chen H."/>
            <person name="Chen S."/>
            <person name="Zhou L."/>
            <person name="Zhou L."/>
            <person name="Ni X."/>
            <person name="Tian J."/>
            <person name="Zhou Y."/>
            <person name="Sheng Y."/>
            <person name="Liu T."/>
            <person name="Pan Y."/>
            <person name="Xia L."/>
            <person name="Li J."/>
            <person name="Zhao F."/>
            <person name="Cao W."/>
        </authorList>
    </citation>
    <scope>NUCLEOTIDE SEQUENCE</scope>
    <source>
        <strain evidence="5">Rmic-2018</strain>
        <tissue evidence="5">Larvae</tissue>
    </source>
</reference>
<proteinExistence type="predicted"/>
<dbReference type="Pfam" id="PF17900">
    <property type="entry name" value="Peptidase_M1_N"/>
    <property type="match status" value="1"/>
</dbReference>
<dbReference type="GO" id="GO:0043171">
    <property type="term" value="P:peptide catabolic process"/>
    <property type="evidence" value="ECO:0007669"/>
    <property type="project" value="TreeGrafter"/>
</dbReference>
<name>A0A9J6DQL3_RHIMP</name>
<dbReference type="VEuPathDB" id="VectorBase:LOC119171894"/>
<dbReference type="AlphaFoldDB" id="A0A9J6DQL3"/>
<dbReference type="SUPFAM" id="SSF63737">
    <property type="entry name" value="Leukotriene A4 hydrolase N-terminal domain"/>
    <property type="match status" value="1"/>
</dbReference>
<dbReference type="SUPFAM" id="SSF55486">
    <property type="entry name" value="Metalloproteases ('zincins'), catalytic domain"/>
    <property type="match status" value="1"/>
</dbReference>
<evidence type="ECO:0000256" key="2">
    <source>
        <dbReference type="SAM" id="Phobius"/>
    </source>
</evidence>
<dbReference type="Gene3D" id="1.10.390.10">
    <property type="entry name" value="Neutral Protease Domain 2"/>
    <property type="match status" value="1"/>
</dbReference>
<evidence type="ECO:0000259" key="4">
    <source>
        <dbReference type="Pfam" id="PF17900"/>
    </source>
</evidence>
<sequence length="683" mass="76424">MRSSPSMDKVLLLRRSRPQSSYTIDTPSWGEKSRFHSFRNNLCVGNRNVTIALFGFLGAILAVAGALAYVHSGGHGVYEPLVNDYEAATATSALIVVAPDALASRRSSPSPHKPAAAPFLITKKPSTRRHRPVARMDRRSPRRTPKNQLRERGIAAPATGHSRRREKATMAVAGRAAMTMVTEQEETGIASTEEERKKRQQRLQQQTRSPQSLAEDEDEVEDKVAASAPLPKHLVPRHYSVLLHPHNDGSRFVFTGVVKINVKCVESTRQVVLHATGIQVNNAKVSFNAVAANRSAVHEIPVRRVDLNNSTQQVTLELASFLHAQVNYDISISYVGSVSRWPKGLYKASYELRNGSEIPNHNDYVNDVFVRTPPIPTYMLGFAVTDFTYIGTETVKVWSEPSSLTHAEVVLQTATAGLQLYEKYFRTRYPLPKLDIIVTPGGGEPSASEGIVFFPSSYLTRHNVSLDARKQAEWNVYRHILKQWIGGLVNFHSWRELWLEAALEAYILYALARMQNTKLPEDEDRLQIKMQQMLSLEVTQEIPALSRDDSLPDADTSLAARKGELLLHMFDSVVGSDSIRNALQVNNESFAGAVVAHAWTHSAGFPLLTISRVYGQRVVIARQERYGQNSNQILAAKLPTAPKDDDWLIANLRGCGYYRVNYDPRNWNIITMELNMYHTVKIV</sequence>
<evidence type="ECO:0000259" key="3">
    <source>
        <dbReference type="Pfam" id="PF01433"/>
    </source>
</evidence>
<keyword evidence="2" id="KW-1133">Transmembrane helix</keyword>
<dbReference type="InterPro" id="IPR027268">
    <property type="entry name" value="Peptidase_M4/M1_CTD_sf"/>
</dbReference>
<feature type="domain" description="Aminopeptidase N-like N-terminal" evidence="4">
    <location>
        <begin position="235"/>
        <end position="355"/>
    </location>
</feature>
<evidence type="ECO:0000313" key="6">
    <source>
        <dbReference type="Proteomes" id="UP000821866"/>
    </source>
</evidence>
<evidence type="ECO:0000313" key="5">
    <source>
        <dbReference type="EMBL" id="KAH8024152.1"/>
    </source>
</evidence>
<dbReference type="GO" id="GO:0005737">
    <property type="term" value="C:cytoplasm"/>
    <property type="evidence" value="ECO:0007669"/>
    <property type="project" value="TreeGrafter"/>
</dbReference>
<feature type="region of interest" description="Disordered" evidence="1">
    <location>
        <begin position="104"/>
        <end position="224"/>
    </location>
</feature>
<feature type="domain" description="Peptidase M1 membrane alanine aminopeptidase" evidence="3">
    <location>
        <begin position="411"/>
        <end position="591"/>
    </location>
</feature>
<dbReference type="PANTHER" id="PTHR11533:SF294">
    <property type="entry name" value="THYROTROPIN-RELEASING HORMONE-DEGRADING ECTOENZYME"/>
    <property type="match status" value="1"/>
</dbReference>
<dbReference type="GO" id="GO:0005615">
    <property type="term" value="C:extracellular space"/>
    <property type="evidence" value="ECO:0007669"/>
    <property type="project" value="TreeGrafter"/>
</dbReference>
<evidence type="ECO:0000256" key="1">
    <source>
        <dbReference type="SAM" id="MobiDB-lite"/>
    </source>
</evidence>
<accession>A0A9J6DQL3</accession>
<dbReference type="GO" id="GO:0016020">
    <property type="term" value="C:membrane"/>
    <property type="evidence" value="ECO:0007669"/>
    <property type="project" value="TreeGrafter"/>
</dbReference>
<feature type="transmembrane region" description="Helical" evidence="2">
    <location>
        <begin position="49"/>
        <end position="70"/>
    </location>
</feature>
<keyword evidence="6" id="KW-1185">Reference proteome</keyword>
<organism evidence="5 6">
    <name type="scientific">Rhipicephalus microplus</name>
    <name type="common">Cattle tick</name>
    <name type="synonym">Boophilus microplus</name>
    <dbReference type="NCBI Taxonomy" id="6941"/>
    <lineage>
        <taxon>Eukaryota</taxon>
        <taxon>Metazoa</taxon>
        <taxon>Ecdysozoa</taxon>
        <taxon>Arthropoda</taxon>
        <taxon>Chelicerata</taxon>
        <taxon>Arachnida</taxon>
        <taxon>Acari</taxon>
        <taxon>Parasitiformes</taxon>
        <taxon>Ixodida</taxon>
        <taxon>Ixodoidea</taxon>
        <taxon>Ixodidae</taxon>
        <taxon>Rhipicephalinae</taxon>
        <taxon>Rhipicephalus</taxon>
        <taxon>Boophilus</taxon>
    </lineage>
</organism>
<dbReference type="Proteomes" id="UP000821866">
    <property type="component" value="Chromosome 6"/>
</dbReference>
<dbReference type="InterPro" id="IPR050344">
    <property type="entry name" value="Peptidase_M1_aminopeptidases"/>
</dbReference>
<evidence type="ECO:0008006" key="7">
    <source>
        <dbReference type="Google" id="ProtNLM"/>
    </source>
</evidence>
<dbReference type="EMBL" id="JABSTU010000008">
    <property type="protein sequence ID" value="KAH8024152.1"/>
    <property type="molecule type" value="Genomic_DNA"/>
</dbReference>
<dbReference type="Pfam" id="PF01433">
    <property type="entry name" value="Peptidase_M1"/>
    <property type="match status" value="1"/>
</dbReference>
<dbReference type="PANTHER" id="PTHR11533">
    <property type="entry name" value="PROTEASE M1 ZINC METALLOPROTEASE"/>
    <property type="match status" value="1"/>
</dbReference>
<dbReference type="InterPro" id="IPR042097">
    <property type="entry name" value="Aminopeptidase_N-like_N_sf"/>
</dbReference>